<evidence type="ECO:0000313" key="1">
    <source>
        <dbReference type="EMBL" id="RVT99856.1"/>
    </source>
</evidence>
<dbReference type="AlphaFoldDB" id="A0A437MQC8"/>
<dbReference type="OrthoDB" id="2555274at2"/>
<dbReference type="InterPro" id="IPR036237">
    <property type="entry name" value="Xyl_isomerase-like_sf"/>
</dbReference>
<keyword evidence="2" id="KW-1185">Reference proteome</keyword>
<dbReference type="Proteomes" id="UP000282759">
    <property type="component" value="Unassembled WGS sequence"/>
</dbReference>
<protein>
    <submittedName>
        <fullName evidence="1">Sugar phosphate isomerase/epimerase</fullName>
    </submittedName>
</protein>
<dbReference type="GO" id="GO:0016853">
    <property type="term" value="F:isomerase activity"/>
    <property type="evidence" value="ECO:0007669"/>
    <property type="project" value="UniProtKB-KW"/>
</dbReference>
<dbReference type="EMBL" id="SACK01000007">
    <property type="protein sequence ID" value="RVT99856.1"/>
    <property type="molecule type" value="Genomic_DNA"/>
</dbReference>
<comment type="caution">
    <text evidence="1">The sequence shown here is derived from an EMBL/GenBank/DDBJ whole genome shotgun (WGS) entry which is preliminary data.</text>
</comment>
<reference evidence="1 2" key="1">
    <citation type="submission" date="2019-01" db="EMBL/GenBank/DDBJ databases">
        <authorList>
            <person name="Chen W.-M."/>
        </authorList>
    </citation>
    <scope>NUCLEOTIDE SEQUENCE [LARGE SCALE GENOMIC DNA]</scope>
    <source>
        <strain evidence="1 2">YBJ-36</strain>
    </source>
</reference>
<dbReference type="RefSeq" id="WP_127706578.1">
    <property type="nucleotide sequence ID" value="NZ_SACK01000007.1"/>
</dbReference>
<accession>A0A437MQC8</accession>
<dbReference type="Gene3D" id="3.20.20.150">
    <property type="entry name" value="Divalent-metal-dependent TIM barrel enzymes"/>
    <property type="match status" value="1"/>
</dbReference>
<evidence type="ECO:0000313" key="2">
    <source>
        <dbReference type="Proteomes" id="UP000282759"/>
    </source>
</evidence>
<name>A0A437MQC8_9SPHI</name>
<keyword evidence="1" id="KW-0413">Isomerase</keyword>
<dbReference type="SUPFAM" id="SSF51658">
    <property type="entry name" value="Xylose isomerase-like"/>
    <property type="match status" value="1"/>
</dbReference>
<proteinExistence type="predicted"/>
<organism evidence="1 2">
    <name type="scientific">Mucilaginibacter limnophilus</name>
    <dbReference type="NCBI Taxonomy" id="1932778"/>
    <lineage>
        <taxon>Bacteria</taxon>
        <taxon>Pseudomonadati</taxon>
        <taxon>Bacteroidota</taxon>
        <taxon>Sphingobacteriia</taxon>
        <taxon>Sphingobacteriales</taxon>
        <taxon>Sphingobacteriaceae</taxon>
        <taxon>Mucilaginibacter</taxon>
    </lineage>
</organism>
<sequence length="272" mass="32312">MNIKFLATRWGNNQPWDIFFERLLADGFDGLEFAFPLDVDRAELDLLHNLCRKHNIGVIAQHYSTYDADFNLHYDNYIKWFEMISPYPWMRVSTQTGKDYFTFEQNKALIDFTVEYEQKYSMPVSHETHRNKFNFAAHITKQYLEKINYLRLTLDISHWVNVAESYLQDQQEAVDLAISRTDHIHARVGYPEGPQISDPRAPEWQEALDHHLAWWDKIVATKRAEDAEELTILPEFGPHPYMIHLPYTQQPIADQWEVNKFMKGLLKERYLS</sequence>
<gene>
    <name evidence="1" type="ORF">EOD41_15560</name>
</gene>